<dbReference type="STRING" id="393762.SAMN05660472_01602"/>
<name>A0A1G9CZG0_9FIRM</name>
<evidence type="ECO:0000313" key="4">
    <source>
        <dbReference type="Proteomes" id="UP000198718"/>
    </source>
</evidence>
<dbReference type="GO" id="GO:0015628">
    <property type="term" value="P:protein secretion by the type II secretion system"/>
    <property type="evidence" value="ECO:0007669"/>
    <property type="project" value="TreeGrafter"/>
</dbReference>
<reference evidence="3 4" key="1">
    <citation type="submission" date="2016-10" db="EMBL/GenBank/DDBJ databases">
        <authorList>
            <person name="de Groot N.N."/>
        </authorList>
    </citation>
    <scope>NUCLEOTIDE SEQUENCE [LARGE SCALE GENOMIC DNA]</scope>
    <source>
        <strain evidence="3 4">DSM 18346</strain>
    </source>
</reference>
<dbReference type="InterPro" id="IPR051675">
    <property type="entry name" value="Endo/Exo/Phosphatase_dom_1"/>
</dbReference>
<accession>A0A1G9CZG0</accession>
<proteinExistence type="predicted"/>
<dbReference type="InterPro" id="IPR004509">
    <property type="entry name" value="Competence_ComEA_HhH"/>
</dbReference>
<gene>
    <name evidence="3" type="ORF">SAMN05660472_01602</name>
</gene>
<dbReference type="GO" id="GO:0015627">
    <property type="term" value="C:type II protein secretion system complex"/>
    <property type="evidence" value="ECO:0007669"/>
    <property type="project" value="TreeGrafter"/>
</dbReference>
<dbReference type="SUPFAM" id="SSF47781">
    <property type="entry name" value="RuvA domain 2-like"/>
    <property type="match status" value="1"/>
</dbReference>
<dbReference type="InterPro" id="IPR010994">
    <property type="entry name" value="RuvA_2-like"/>
</dbReference>
<dbReference type="PANTHER" id="PTHR21180:SF32">
    <property type="entry name" value="ENDONUCLEASE_EXONUCLEASE_PHOSPHATASE FAMILY DOMAIN-CONTAINING PROTEIN 1"/>
    <property type="match status" value="1"/>
</dbReference>
<dbReference type="RefSeq" id="WP_090553117.1">
    <property type="nucleotide sequence ID" value="NZ_FNFP01000002.1"/>
</dbReference>
<keyword evidence="1" id="KW-1133">Transmembrane helix</keyword>
<evidence type="ECO:0000259" key="2">
    <source>
        <dbReference type="SMART" id="SM00278"/>
    </source>
</evidence>
<feature type="transmembrane region" description="Helical" evidence="1">
    <location>
        <begin position="12"/>
        <end position="29"/>
    </location>
</feature>
<dbReference type="GO" id="GO:0006281">
    <property type="term" value="P:DNA repair"/>
    <property type="evidence" value="ECO:0007669"/>
    <property type="project" value="InterPro"/>
</dbReference>
<dbReference type="Gene3D" id="3.10.560.10">
    <property type="entry name" value="Outer membrane lipoprotein wza domain like"/>
    <property type="match status" value="1"/>
</dbReference>
<feature type="domain" description="Helix-hairpin-helix DNA-binding motif class 1" evidence="2">
    <location>
        <begin position="151"/>
        <end position="170"/>
    </location>
</feature>
<keyword evidence="1" id="KW-0472">Membrane</keyword>
<dbReference type="InterPro" id="IPR003583">
    <property type="entry name" value="Hlx-hairpin-Hlx_DNA-bd_motif"/>
</dbReference>
<protein>
    <submittedName>
        <fullName evidence="3">Competence protein ComEA</fullName>
    </submittedName>
</protein>
<dbReference type="GO" id="GO:0003677">
    <property type="term" value="F:DNA binding"/>
    <property type="evidence" value="ECO:0007669"/>
    <property type="project" value="InterPro"/>
</dbReference>
<dbReference type="Gene3D" id="1.10.150.280">
    <property type="entry name" value="AF1531-like domain"/>
    <property type="match status" value="1"/>
</dbReference>
<dbReference type="Pfam" id="PF12836">
    <property type="entry name" value="HHH_3"/>
    <property type="match status" value="1"/>
</dbReference>
<feature type="domain" description="Helix-hairpin-helix DNA-binding motif class 1" evidence="2">
    <location>
        <begin position="181"/>
        <end position="200"/>
    </location>
</feature>
<sequence>MINFSSRQKNIVIVFIAIILVGVSYKNYIKDKKEIYILSETNYEDNLSLQEKVIDTRISKKIIMVHVEGEVVNPGIYQLDEESRVYNAVEAAGGLKDTANRKQINLAKKIQDEEFIYIPGEEEEYENSSVKPNNLPSNIGGLININNADKTELESLTGIGTTLAERIIAYRNEKGIFTTIEEIQNVSGIGEKKFNDIKEKITVK</sequence>
<dbReference type="AlphaFoldDB" id="A0A1G9CZG0"/>
<dbReference type="PANTHER" id="PTHR21180">
    <property type="entry name" value="ENDONUCLEASE/EXONUCLEASE/PHOSPHATASE FAMILY DOMAIN-CONTAINING PROTEIN 1"/>
    <property type="match status" value="1"/>
</dbReference>
<dbReference type="EMBL" id="FNFP01000002">
    <property type="protein sequence ID" value="SDK57088.1"/>
    <property type="molecule type" value="Genomic_DNA"/>
</dbReference>
<dbReference type="Proteomes" id="UP000198718">
    <property type="component" value="Unassembled WGS sequence"/>
</dbReference>
<evidence type="ECO:0000256" key="1">
    <source>
        <dbReference type="SAM" id="Phobius"/>
    </source>
</evidence>
<evidence type="ECO:0000313" key="3">
    <source>
        <dbReference type="EMBL" id="SDK57088.1"/>
    </source>
</evidence>
<organism evidence="3 4">
    <name type="scientific">Natronincola ferrireducens</name>
    <dbReference type="NCBI Taxonomy" id="393762"/>
    <lineage>
        <taxon>Bacteria</taxon>
        <taxon>Bacillati</taxon>
        <taxon>Bacillota</taxon>
        <taxon>Clostridia</taxon>
        <taxon>Peptostreptococcales</taxon>
        <taxon>Natronincolaceae</taxon>
        <taxon>Natronincola</taxon>
    </lineage>
</organism>
<keyword evidence="1" id="KW-0812">Transmembrane</keyword>
<dbReference type="Pfam" id="PF10531">
    <property type="entry name" value="SLBB"/>
    <property type="match status" value="1"/>
</dbReference>
<dbReference type="SMART" id="SM00278">
    <property type="entry name" value="HhH1"/>
    <property type="match status" value="2"/>
</dbReference>
<dbReference type="NCBIfam" id="TIGR00426">
    <property type="entry name" value="competence protein ComEA helix-hairpin-helix repeat region"/>
    <property type="match status" value="1"/>
</dbReference>
<dbReference type="InterPro" id="IPR019554">
    <property type="entry name" value="Soluble_ligand-bd"/>
</dbReference>
<keyword evidence="4" id="KW-1185">Reference proteome</keyword>